<dbReference type="RefSeq" id="WP_015775013.1">
    <property type="nucleotide sequence ID" value="NC_013173.1"/>
</dbReference>
<name>C7LUK9_DESBD</name>
<feature type="domain" description="Spore protein YkvP/CgeB glycosyl transferase-like" evidence="1">
    <location>
        <begin position="149"/>
        <end position="269"/>
    </location>
</feature>
<dbReference type="InterPro" id="IPR055259">
    <property type="entry name" value="YkvP/CgeB_Glyco_trans-like"/>
</dbReference>
<dbReference type="SUPFAM" id="SSF53756">
    <property type="entry name" value="UDP-Glycosyltransferase/glycogen phosphorylase"/>
    <property type="match status" value="1"/>
</dbReference>
<dbReference type="Proteomes" id="UP000002216">
    <property type="component" value="Chromosome"/>
</dbReference>
<proteinExistence type="predicted"/>
<dbReference type="KEGG" id="dba:Dbac_2849"/>
<dbReference type="EMBL" id="CP001629">
    <property type="protein sequence ID" value="ACU90924.1"/>
    <property type="molecule type" value="Genomic_DNA"/>
</dbReference>
<evidence type="ECO:0000313" key="2">
    <source>
        <dbReference type="EMBL" id="ACU90924.1"/>
    </source>
</evidence>
<sequence>MNIVCVSSSLCAALSGLGHNVLDLRPGAGIVRIAPLLGEFVPDLLVQQESLGPRTLIADLDALSCPKVFWSIDTHLNSFWHQYYARLFDLFCTTQKHWQSWFRERGIARTLWLPWYGSQRALVPWDERRSGLGFVGRVTPERPVRGWFLEWLSELGPLESRADLGFAAMHDFYDHSRIVPNESIFGEVNFRLFEAASCGCVVINPATPGLEDLFVPGEEVAVYHDGAELAHWARRLRAEDLLARSMGLRARERVKREHLPEHRAATLLAASGDISGRAAGGVDAQAAWWLTLYHLWEAGRLDMDAQVMANGLSALPVTAEVLAVLLRLRARLGRDEYMRLVVPVAEKGQYESSLEVNLAGGMGALRFEDVRLSRLFFLRHKRHCAPSAPDPGNTPLLICLAWARELQRCRQIFRPGFVFNPHKHLPASSLECLVQASEFDPQNMDVYREMARILARDSGWDGLRLKAMSYLSLRERTNWRLTLELGAADCRAFRVRQGLEELLHARDEALRQDQEPRFWRRLEAHDQSGRIRDMLKSALVTATHAT</sequence>
<accession>C7LUK9</accession>
<evidence type="ECO:0000259" key="1">
    <source>
        <dbReference type="Pfam" id="PF13524"/>
    </source>
</evidence>
<dbReference type="Pfam" id="PF13524">
    <property type="entry name" value="Glyco_trans_1_2"/>
    <property type="match status" value="1"/>
</dbReference>
<dbReference type="HOGENOM" id="CLU_453249_0_0_7"/>
<protein>
    <recommendedName>
        <fullName evidence="1">Spore protein YkvP/CgeB glycosyl transferase-like domain-containing protein</fullName>
    </recommendedName>
</protein>
<organism evidence="2 3">
    <name type="scientific">Desulfomicrobium baculatum (strain DSM 4028 / VKM B-1378 / X)</name>
    <name type="common">Desulfovibrio baculatus</name>
    <dbReference type="NCBI Taxonomy" id="525897"/>
    <lineage>
        <taxon>Bacteria</taxon>
        <taxon>Pseudomonadati</taxon>
        <taxon>Thermodesulfobacteriota</taxon>
        <taxon>Desulfovibrionia</taxon>
        <taxon>Desulfovibrionales</taxon>
        <taxon>Desulfomicrobiaceae</taxon>
        <taxon>Desulfomicrobium</taxon>
    </lineage>
</organism>
<gene>
    <name evidence="2" type="ordered locus">Dbac_2849</name>
</gene>
<keyword evidence="3" id="KW-1185">Reference proteome</keyword>
<evidence type="ECO:0000313" key="3">
    <source>
        <dbReference type="Proteomes" id="UP000002216"/>
    </source>
</evidence>
<dbReference type="eggNOG" id="COG4641">
    <property type="taxonomic scope" value="Bacteria"/>
</dbReference>
<reference evidence="2 3" key="1">
    <citation type="journal article" date="2009" name="Stand. Genomic Sci.">
        <title>Complete genome sequence of Desulfomicrobium baculatum type strain (X).</title>
        <authorList>
            <person name="Copeland A."/>
            <person name="Spring S."/>
            <person name="Goker M."/>
            <person name="Schneider S."/>
            <person name="Lapidus A."/>
            <person name="Del Rio T.G."/>
            <person name="Tice H."/>
            <person name="Cheng J.F."/>
            <person name="Chen F."/>
            <person name="Nolan M."/>
            <person name="Bruce D."/>
            <person name="Goodwin L."/>
            <person name="Pitluck S."/>
            <person name="Ivanova N."/>
            <person name="Mavrommatis K."/>
            <person name="Ovchinnikova G."/>
            <person name="Pati A."/>
            <person name="Chen A."/>
            <person name="Palaniappan K."/>
            <person name="Land M."/>
            <person name="Hauser L."/>
            <person name="Chang Y.J."/>
            <person name="Jeffries C.C."/>
            <person name="Meincke L."/>
            <person name="Sims D."/>
            <person name="Brettin T."/>
            <person name="Detter J.C."/>
            <person name="Han C."/>
            <person name="Chain P."/>
            <person name="Bristow J."/>
            <person name="Eisen J.A."/>
            <person name="Markowitz V."/>
            <person name="Hugenholtz P."/>
            <person name="Kyrpides N.C."/>
            <person name="Klenk H.P."/>
            <person name="Lucas S."/>
        </authorList>
    </citation>
    <scope>NUCLEOTIDE SEQUENCE [LARGE SCALE GENOMIC DNA]</scope>
    <source>
        <strain evidence="3">DSM 4028 / VKM B-1378 / X</strain>
    </source>
</reference>
<dbReference type="Gene3D" id="3.40.50.2000">
    <property type="entry name" value="Glycogen Phosphorylase B"/>
    <property type="match status" value="1"/>
</dbReference>
<dbReference type="AlphaFoldDB" id="C7LUK9"/>
<dbReference type="STRING" id="525897.Dbac_2849"/>